<dbReference type="PROSITE" id="PS50172">
    <property type="entry name" value="BRCT"/>
    <property type="match status" value="1"/>
</dbReference>
<feature type="binding site" evidence="11">
    <location>
        <begin position="69"/>
        <end position="73"/>
    </location>
    <ligand>
        <name>NAD(+)</name>
        <dbReference type="ChEBI" id="CHEBI:57540"/>
    </ligand>
</feature>
<feature type="binding site" evidence="11">
    <location>
        <position position="524"/>
    </location>
    <ligand>
        <name>Zn(2+)</name>
        <dbReference type="ChEBI" id="CHEBI:29105"/>
    </ligand>
</feature>
<feature type="binding site" evidence="11">
    <location>
        <position position="223"/>
    </location>
    <ligand>
        <name>NAD(+)</name>
        <dbReference type="ChEBI" id="CHEBI:57540"/>
    </ligand>
</feature>
<keyword evidence="7 11" id="KW-0520">NAD</keyword>
<feature type="domain" description="BRCT" evidence="13">
    <location>
        <begin position="733"/>
        <end position="811"/>
    </location>
</feature>
<keyword evidence="9 11" id="KW-0464">Manganese</keyword>
<dbReference type="Gene3D" id="1.10.150.20">
    <property type="entry name" value="5' to 3' exonuclease, C-terminal subdomain"/>
    <property type="match status" value="2"/>
</dbReference>
<dbReference type="InterPro" id="IPR013840">
    <property type="entry name" value="DNAligase_N"/>
</dbReference>
<comment type="similarity">
    <text evidence="11">Belongs to the NAD-dependent DNA ligase family. LigA subfamily.</text>
</comment>
<dbReference type="PATRIC" id="fig|1497955.3.peg.1450"/>
<evidence type="ECO:0000256" key="7">
    <source>
        <dbReference type="ARBA" id="ARBA00023027"/>
    </source>
</evidence>
<dbReference type="InterPro" id="IPR012340">
    <property type="entry name" value="NA-bd_OB-fold"/>
</dbReference>
<feature type="binding site" evidence="11">
    <location>
        <begin position="161"/>
        <end position="162"/>
    </location>
    <ligand>
        <name>NAD(+)</name>
        <dbReference type="ChEBI" id="CHEBI:57540"/>
    </ligand>
</feature>
<feature type="binding site" evidence="11">
    <location>
        <position position="385"/>
    </location>
    <ligand>
        <name>NAD(+)</name>
        <dbReference type="ChEBI" id="CHEBI:57540"/>
    </ligand>
</feature>
<evidence type="ECO:0000256" key="1">
    <source>
        <dbReference type="ARBA" id="ARBA00022598"/>
    </source>
</evidence>
<feature type="binding site" evidence="11">
    <location>
        <position position="519"/>
    </location>
    <ligand>
        <name>Zn(2+)</name>
        <dbReference type="ChEBI" id="CHEBI:29105"/>
    </ligand>
</feature>
<protein>
    <recommendedName>
        <fullName evidence="11">DNA ligase</fullName>
        <ecNumber evidence="11">6.5.1.2</ecNumber>
    </recommendedName>
    <alternativeName>
        <fullName evidence="11">Polydeoxyribonucleotide synthase [NAD(+)]</fullName>
    </alternativeName>
</protein>
<dbReference type="PROSITE" id="PS01055">
    <property type="entry name" value="DNA_LIGASE_N1"/>
    <property type="match status" value="1"/>
</dbReference>
<dbReference type="InterPro" id="IPR010994">
    <property type="entry name" value="RuvA_2-like"/>
</dbReference>
<keyword evidence="8 11" id="KW-0234">DNA repair</keyword>
<comment type="function">
    <text evidence="11">DNA ligase that catalyzes the formation of phosphodiester linkages between 5'-phosphoryl and 3'-hydroxyl groups in double-stranded DNA using NAD as a coenzyme and as the energy source for the reaction. It is essential for DNA replication and repair of damaged DNA.</text>
</comment>
<dbReference type="GO" id="GO:0046872">
    <property type="term" value="F:metal ion binding"/>
    <property type="evidence" value="ECO:0007669"/>
    <property type="project" value="UniProtKB-KW"/>
</dbReference>
<dbReference type="HAMAP" id="MF_01588">
    <property type="entry name" value="DNA_ligase_A"/>
    <property type="match status" value="1"/>
</dbReference>
<evidence type="ECO:0000256" key="11">
    <source>
        <dbReference type="HAMAP-Rule" id="MF_01588"/>
    </source>
</evidence>
<proteinExistence type="inferred from homology"/>
<dbReference type="GO" id="GO:0003911">
    <property type="term" value="F:DNA ligase (NAD+) activity"/>
    <property type="evidence" value="ECO:0007669"/>
    <property type="project" value="UniProtKB-UniRule"/>
</dbReference>
<dbReference type="STRING" id="1497955.HMPREF1872_01484"/>
<evidence type="ECO:0000256" key="2">
    <source>
        <dbReference type="ARBA" id="ARBA00022705"/>
    </source>
</evidence>
<keyword evidence="6 11" id="KW-0460">Magnesium</keyword>
<evidence type="ECO:0000259" key="13">
    <source>
        <dbReference type="PROSITE" id="PS50172"/>
    </source>
</evidence>
<evidence type="ECO:0000256" key="8">
    <source>
        <dbReference type="ARBA" id="ARBA00023204"/>
    </source>
</evidence>
<dbReference type="AlphaFoldDB" id="A0A133Y6D7"/>
<evidence type="ECO:0000256" key="5">
    <source>
        <dbReference type="ARBA" id="ARBA00022833"/>
    </source>
</evidence>
<keyword evidence="3 11" id="KW-0479">Metal-binding</keyword>
<dbReference type="SMART" id="SM00292">
    <property type="entry name" value="BRCT"/>
    <property type="match status" value="1"/>
</dbReference>
<dbReference type="NCBIfam" id="TIGR00575">
    <property type="entry name" value="dnlj"/>
    <property type="match status" value="1"/>
</dbReference>
<evidence type="ECO:0000256" key="9">
    <source>
        <dbReference type="ARBA" id="ARBA00023211"/>
    </source>
</evidence>
<dbReference type="GO" id="GO:0006281">
    <property type="term" value="P:DNA repair"/>
    <property type="evidence" value="ECO:0007669"/>
    <property type="project" value="UniProtKB-KW"/>
</dbReference>
<name>A0A133Y6D7_9FIRM</name>
<comment type="caution">
    <text evidence="14">The sequence shown here is derived from an EMBL/GenBank/DDBJ whole genome shotgun (WGS) entry which is preliminary data.</text>
</comment>
<dbReference type="EMBL" id="LSCV01000046">
    <property type="protein sequence ID" value="KXB38764.1"/>
    <property type="molecule type" value="Genomic_DNA"/>
</dbReference>
<dbReference type="SUPFAM" id="SSF50249">
    <property type="entry name" value="Nucleic acid-binding proteins"/>
    <property type="match status" value="1"/>
</dbReference>
<evidence type="ECO:0000256" key="6">
    <source>
        <dbReference type="ARBA" id="ARBA00022842"/>
    </source>
</evidence>
<dbReference type="SMART" id="SM00532">
    <property type="entry name" value="LIGANc"/>
    <property type="match status" value="1"/>
</dbReference>
<dbReference type="SUPFAM" id="SSF52113">
    <property type="entry name" value="BRCT domain"/>
    <property type="match status" value="1"/>
</dbReference>
<feature type="binding site" evidence="11">
    <location>
        <position position="409"/>
    </location>
    <ligand>
        <name>NAD(+)</name>
        <dbReference type="ChEBI" id="CHEBI:57540"/>
    </ligand>
</feature>
<evidence type="ECO:0000313" key="14">
    <source>
        <dbReference type="EMBL" id="KXB38764.1"/>
    </source>
</evidence>
<reference evidence="15" key="1">
    <citation type="submission" date="2016-01" db="EMBL/GenBank/DDBJ databases">
        <authorList>
            <person name="Mitreva M."/>
            <person name="Pepin K.H."/>
            <person name="Mihindukulasuriya K.A."/>
            <person name="Fulton R."/>
            <person name="Fronick C."/>
            <person name="O'Laughlin M."/>
            <person name="Miner T."/>
            <person name="Herter B."/>
            <person name="Rosa B.A."/>
            <person name="Cordes M."/>
            <person name="Tomlinson C."/>
            <person name="Wollam A."/>
            <person name="Palsikar V.B."/>
            <person name="Mardis E.R."/>
            <person name="Wilson R.K."/>
        </authorList>
    </citation>
    <scope>NUCLEOTIDE SEQUENCE [LARGE SCALE GENOMIC DNA]</scope>
    <source>
        <strain evidence="15">KA00274</strain>
    </source>
</reference>
<dbReference type="GO" id="GO:0006260">
    <property type="term" value="P:DNA replication"/>
    <property type="evidence" value="ECO:0007669"/>
    <property type="project" value="UniProtKB-KW"/>
</dbReference>
<dbReference type="Gene3D" id="1.10.287.610">
    <property type="entry name" value="Helix hairpin bin"/>
    <property type="match status" value="1"/>
</dbReference>
<dbReference type="InterPro" id="IPR001357">
    <property type="entry name" value="BRCT_dom"/>
</dbReference>
<dbReference type="Gene3D" id="3.40.50.10190">
    <property type="entry name" value="BRCT domain"/>
    <property type="match status" value="1"/>
</dbReference>
<dbReference type="CDD" id="cd17748">
    <property type="entry name" value="BRCT_DNA_ligase_like"/>
    <property type="match status" value="1"/>
</dbReference>
<keyword evidence="15" id="KW-1185">Reference proteome</keyword>
<dbReference type="RefSeq" id="WP_066715210.1">
    <property type="nucleotide sequence ID" value="NZ_JARFNM010000001.1"/>
</dbReference>
<evidence type="ECO:0000256" key="12">
    <source>
        <dbReference type="SAM" id="MobiDB-lite"/>
    </source>
</evidence>
<feature type="binding site" evidence="11">
    <location>
        <position position="503"/>
    </location>
    <ligand>
        <name>Zn(2+)</name>
        <dbReference type="ChEBI" id="CHEBI:29105"/>
    </ligand>
</feature>
<comment type="catalytic activity">
    <reaction evidence="10 11">
        <text>NAD(+) + (deoxyribonucleotide)n-3'-hydroxyl + 5'-phospho-(deoxyribonucleotide)m = (deoxyribonucleotide)n+m + AMP + beta-nicotinamide D-nucleotide.</text>
        <dbReference type="EC" id="6.5.1.2"/>
    </reaction>
</comment>
<dbReference type="Gene3D" id="3.30.470.30">
    <property type="entry name" value="DNA ligase/mRNA capping enzyme"/>
    <property type="match status" value="1"/>
</dbReference>
<dbReference type="EC" id="6.5.1.2" evidence="11"/>
<organism evidence="14 15">
    <name type="scientific">Amygdalobacter nucleatus</name>
    <dbReference type="NCBI Taxonomy" id="3029274"/>
    <lineage>
        <taxon>Bacteria</taxon>
        <taxon>Bacillati</taxon>
        <taxon>Bacillota</taxon>
        <taxon>Clostridia</taxon>
        <taxon>Eubacteriales</taxon>
        <taxon>Oscillospiraceae</taxon>
        <taxon>Amygdalobacter</taxon>
    </lineage>
</organism>
<evidence type="ECO:0000256" key="3">
    <source>
        <dbReference type="ARBA" id="ARBA00022723"/>
    </source>
</evidence>
<dbReference type="InterPro" id="IPR041663">
    <property type="entry name" value="DisA/LigA_HHH"/>
</dbReference>
<evidence type="ECO:0000313" key="15">
    <source>
        <dbReference type="Proteomes" id="UP000070080"/>
    </source>
</evidence>
<accession>A0A133Y6D7</accession>
<dbReference type="Pfam" id="PF12826">
    <property type="entry name" value="HHH_2"/>
    <property type="match status" value="1"/>
</dbReference>
<feature type="active site" description="N6-AMP-lysine intermediate" evidence="11">
    <location>
        <position position="202"/>
    </location>
</feature>
<dbReference type="InterPro" id="IPR018239">
    <property type="entry name" value="DNA_ligase_AS"/>
</dbReference>
<dbReference type="InterPro" id="IPR004150">
    <property type="entry name" value="NAD_DNA_ligase_OB"/>
</dbReference>
<dbReference type="InterPro" id="IPR001679">
    <property type="entry name" value="DNA_ligase"/>
</dbReference>
<dbReference type="Pfam" id="PF01653">
    <property type="entry name" value="DNA_ligase_aden"/>
    <property type="match status" value="1"/>
</dbReference>
<dbReference type="Proteomes" id="UP000070080">
    <property type="component" value="Unassembled WGS sequence"/>
</dbReference>
<dbReference type="InterPro" id="IPR036420">
    <property type="entry name" value="BRCT_dom_sf"/>
</dbReference>
<keyword evidence="1 11" id="KW-0436">Ligase</keyword>
<gene>
    <name evidence="11" type="primary">ligA</name>
    <name evidence="14" type="ORF">HMPREF1872_01484</name>
</gene>
<keyword evidence="5 11" id="KW-0862">Zinc</keyword>
<feature type="binding site" evidence="11">
    <location>
        <position position="258"/>
    </location>
    <ligand>
        <name>NAD(+)</name>
        <dbReference type="ChEBI" id="CHEBI:57540"/>
    </ligand>
</feature>
<feature type="region of interest" description="Disordered" evidence="12">
    <location>
        <begin position="117"/>
        <end position="147"/>
    </location>
</feature>
<feature type="binding site" evidence="11">
    <location>
        <position position="506"/>
    </location>
    <ligand>
        <name>Zn(2+)</name>
        <dbReference type="ChEBI" id="CHEBI:29105"/>
    </ligand>
</feature>
<dbReference type="NCBIfam" id="NF005932">
    <property type="entry name" value="PRK07956.1"/>
    <property type="match status" value="1"/>
</dbReference>
<evidence type="ECO:0000256" key="10">
    <source>
        <dbReference type="ARBA" id="ARBA00034005"/>
    </source>
</evidence>
<dbReference type="Gene3D" id="2.40.50.140">
    <property type="entry name" value="Nucleic acid-binding proteins"/>
    <property type="match status" value="1"/>
</dbReference>
<sequence length="811" mass="90823">MENLNDLFVSYPLILQKYQAGQVLTKEEIISLFSKVKMREVTAFYLDLQARLQTYAKAYYDEGNSNLADWDYDFAYRILETLSETFSTLKLYSTLTENVGAVEPAINSQPEQLSFFTDTPSAEPTPKQIKSNKVKSNETEANKASKSSLFPKEAHAVKLESLQDLFSQVELFSALDNMRADLVSKGISADEVNNLGFSVEEKIDGLSLAALYEHGKLTRALTRGNGLVGDNVTANALMIRNLPAKIDCPLDLLEIRGEVYMPKAAFQKLNEDLYTDLIDKGVDPELASSKLFANARNACVGSLKQKDAKVTYARNLQIFVFNWQRASEIVTNSHVDTLHEMQNYGLPVIASKQLYKTNADIYAACQAILARRESLSYGIDGAVIKLDNLAYRKLLGSTAKTPRWSYAYKFPPEQVKTKLLDIKVQVGRSGKLTPLAIVEAAEVQGSTIRKASLHNFDYLSKLDLRIGDTVCLHKAGDIIPEITAYVKELRPEDAKVYQAPSLCPVCQSKLFTKGQDVFCPNFNCPQQILLRFAYFTSKEAMNIANLGEKTLAQFIDAGFLHALPDLYRLHDHYAEIAKLKGFATVNSLNEQGEVELRVPKFDEIWRSIEHSKQNTASQLLTALGLPELGVTMARKLSKHFKNPMAFFNSSEEELLALPDVGPTIAQIWSEIFMSANFRDLISEFKDLGLKMLDENFVSQAAKSNKLDSTDSNFNLLLEQCYIDAKGNFNKEIQKAKFWLDKKFVCTGTFQKIKRSDLVRLLTSLGAQVQATVNKQTNYLIVGEKAGSKLQKAEKLGISCLSEADFWQIFAK</sequence>
<dbReference type="SUPFAM" id="SSF56091">
    <property type="entry name" value="DNA ligase/mRNA capping enzyme, catalytic domain"/>
    <property type="match status" value="2"/>
</dbReference>
<feature type="binding site" evidence="11">
    <location>
        <position position="200"/>
    </location>
    <ligand>
        <name>NAD(+)</name>
        <dbReference type="ChEBI" id="CHEBI:57540"/>
    </ligand>
</feature>
<dbReference type="PIRSF" id="PIRSF001604">
    <property type="entry name" value="LigA"/>
    <property type="match status" value="1"/>
</dbReference>
<dbReference type="Pfam" id="PF03120">
    <property type="entry name" value="OB_DNA_ligase"/>
    <property type="match status" value="1"/>
</dbReference>
<dbReference type="Pfam" id="PF00533">
    <property type="entry name" value="BRCT"/>
    <property type="match status" value="1"/>
</dbReference>
<evidence type="ECO:0000256" key="4">
    <source>
        <dbReference type="ARBA" id="ARBA00022763"/>
    </source>
</evidence>
<dbReference type="SUPFAM" id="SSF47781">
    <property type="entry name" value="RuvA domain 2-like"/>
    <property type="match status" value="1"/>
</dbReference>
<keyword evidence="4 11" id="KW-0227">DNA damage</keyword>
<keyword evidence="2 11" id="KW-0235">DNA replication</keyword>
<dbReference type="OrthoDB" id="9759736at2"/>
<comment type="cofactor">
    <cofactor evidence="11">
        <name>Mg(2+)</name>
        <dbReference type="ChEBI" id="CHEBI:18420"/>
    </cofactor>
    <cofactor evidence="11">
        <name>Mn(2+)</name>
        <dbReference type="ChEBI" id="CHEBI:29035"/>
    </cofactor>
</comment>
<dbReference type="InterPro" id="IPR013839">
    <property type="entry name" value="DNAligase_adenylation"/>
</dbReference>